<name>A0AAV5KUK2_9ROSI</name>
<reference evidence="1 2" key="1">
    <citation type="journal article" date="2021" name="Commun. Biol.">
        <title>The genome of Shorea leprosula (Dipterocarpaceae) highlights the ecological relevance of drought in aseasonal tropical rainforests.</title>
        <authorList>
            <person name="Ng K.K.S."/>
            <person name="Kobayashi M.J."/>
            <person name="Fawcett J.A."/>
            <person name="Hatakeyama M."/>
            <person name="Paape T."/>
            <person name="Ng C.H."/>
            <person name="Ang C.C."/>
            <person name="Tnah L.H."/>
            <person name="Lee C.T."/>
            <person name="Nishiyama T."/>
            <person name="Sese J."/>
            <person name="O'Brien M.J."/>
            <person name="Copetti D."/>
            <person name="Mohd Noor M.I."/>
            <person name="Ong R.C."/>
            <person name="Putra M."/>
            <person name="Sireger I.Z."/>
            <person name="Indrioko S."/>
            <person name="Kosugi Y."/>
            <person name="Izuno A."/>
            <person name="Isagi Y."/>
            <person name="Lee S.L."/>
            <person name="Shimizu K.K."/>
        </authorList>
    </citation>
    <scope>NUCLEOTIDE SEQUENCE [LARGE SCALE GENOMIC DNA]</scope>
    <source>
        <strain evidence="1">214</strain>
    </source>
</reference>
<dbReference type="Proteomes" id="UP001054252">
    <property type="component" value="Unassembled WGS sequence"/>
</dbReference>
<dbReference type="AlphaFoldDB" id="A0AAV5KUK2"/>
<dbReference type="EMBL" id="BPVZ01000078">
    <property type="protein sequence ID" value="GKV28088.1"/>
    <property type="molecule type" value="Genomic_DNA"/>
</dbReference>
<comment type="caution">
    <text evidence="1">The sequence shown here is derived from an EMBL/GenBank/DDBJ whole genome shotgun (WGS) entry which is preliminary data.</text>
</comment>
<evidence type="ECO:0000313" key="1">
    <source>
        <dbReference type="EMBL" id="GKV28088.1"/>
    </source>
</evidence>
<sequence>MFMALQDLMFMLDDLSDAKLLEEIDALFPLPLPKGPATNKLITQGTGNLQTEVLEPDKEQIQAELAKIDNKIPSACCNEELATNKHDTVGKGTTEGALKLNSKGEDELKEVLKGKLAMAVDDTSTCPPTGSTLFSSFMSNTCQSIRQFATALVTQNHLLSTAAGAELREAMHDKQAFTSASGIKGTTDVLKLEKNMEACVSLAIQFALEIARAQRESRAVHAEECSANQAIKTADDD</sequence>
<evidence type="ECO:0000313" key="2">
    <source>
        <dbReference type="Proteomes" id="UP001054252"/>
    </source>
</evidence>
<proteinExistence type="predicted"/>
<keyword evidence="2" id="KW-1185">Reference proteome</keyword>
<protein>
    <submittedName>
        <fullName evidence="1">Uncharacterized protein</fullName>
    </submittedName>
</protein>
<accession>A0AAV5KUK2</accession>
<organism evidence="1 2">
    <name type="scientific">Rubroshorea leprosula</name>
    <dbReference type="NCBI Taxonomy" id="152421"/>
    <lineage>
        <taxon>Eukaryota</taxon>
        <taxon>Viridiplantae</taxon>
        <taxon>Streptophyta</taxon>
        <taxon>Embryophyta</taxon>
        <taxon>Tracheophyta</taxon>
        <taxon>Spermatophyta</taxon>
        <taxon>Magnoliopsida</taxon>
        <taxon>eudicotyledons</taxon>
        <taxon>Gunneridae</taxon>
        <taxon>Pentapetalae</taxon>
        <taxon>rosids</taxon>
        <taxon>malvids</taxon>
        <taxon>Malvales</taxon>
        <taxon>Dipterocarpaceae</taxon>
        <taxon>Rubroshorea</taxon>
    </lineage>
</organism>
<gene>
    <name evidence="1" type="ORF">SLEP1_g37182</name>
</gene>